<dbReference type="Gene3D" id="3.30.40.10">
    <property type="entry name" value="Zinc/RING finger domain, C3HC4 (zinc finger)"/>
    <property type="match status" value="1"/>
</dbReference>
<feature type="compositionally biased region" description="Low complexity" evidence="7">
    <location>
        <begin position="434"/>
        <end position="444"/>
    </location>
</feature>
<evidence type="ECO:0000259" key="10">
    <source>
        <dbReference type="PROSITE" id="PS50916"/>
    </source>
</evidence>
<dbReference type="GO" id="GO:0006887">
    <property type="term" value="P:exocytosis"/>
    <property type="evidence" value="ECO:0007669"/>
    <property type="project" value="TreeGrafter"/>
</dbReference>
<feature type="region of interest" description="Disordered" evidence="7">
    <location>
        <begin position="284"/>
        <end position="342"/>
    </location>
</feature>
<evidence type="ECO:0000259" key="8">
    <source>
        <dbReference type="PROSITE" id="PS50004"/>
    </source>
</evidence>
<feature type="compositionally biased region" description="Low complexity" evidence="7">
    <location>
        <begin position="307"/>
        <end position="320"/>
    </location>
</feature>
<dbReference type="SMART" id="SM00239">
    <property type="entry name" value="C2"/>
    <property type="match status" value="2"/>
</dbReference>
<dbReference type="Proteomes" id="UP001497644">
    <property type="component" value="Chromosome 9"/>
</dbReference>
<dbReference type="Pfam" id="PF02318">
    <property type="entry name" value="FYVE_2"/>
    <property type="match status" value="1"/>
</dbReference>
<dbReference type="InterPro" id="IPR017455">
    <property type="entry name" value="Znf_FYVE-rel"/>
</dbReference>
<dbReference type="InterPro" id="IPR041282">
    <property type="entry name" value="FYVE_2"/>
</dbReference>
<comment type="subcellular location">
    <subcellularLocation>
        <location evidence="5">Synapse</location>
    </subcellularLocation>
</comment>
<dbReference type="Pfam" id="PF00168">
    <property type="entry name" value="C2"/>
    <property type="match status" value="2"/>
</dbReference>
<keyword evidence="4" id="KW-0770">Synapse</keyword>
<dbReference type="InterPro" id="IPR011011">
    <property type="entry name" value="Znf_FYVE_PHD"/>
</dbReference>
<evidence type="ECO:0000313" key="11">
    <source>
        <dbReference type="EMBL" id="CAL1689870.1"/>
    </source>
</evidence>
<dbReference type="InterPro" id="IPR047022">
    <property type="entry name" value="Rabphilin_Doc2_C2A"/>
</dbReference>
<proteinExistence type="predicted"/>
<dbReference type="Gene3D" id="2.60.40.150">
    <property type="entry name" value="C2 domain"/>
    <property type="match status" value="2"/>
</dbReference>
<feature type="region of interest" description="Disordered" evidence="7">
    <location>
        <begin position="355"/>
        <end position="497"/>
    </location>
</feature>
<dbReference type="GO" id="GO:0098793">
    <property type="term" value="C:presynapse"/>
    <property type="evidence" value="ECO:0007669"/>
    <property type="project" value="GOC"/>
</dbReference>
<feature type="compositionally biased region" description="Basic and acidic residues" evidence="7">
    <location>
        <begin position="453"/>
        <end position="463"/>
    </location>
</feature>
<dbReference type="GO" id="GO:0061669">
    <property type="term" value="P:spontaneous neurotransmitter secretion"/>
    <property type="evidence" value="ECO:0007669"/>
    <property type="project" value="TreeGrafter"/>
</dbReference>
<name>A0AAV2PAC0_9HYME</name>
<gene>
    <name evidence="11" type="ORF">LPLAT_LOCUS14700</name>
</gene>
<dbReference type="SUPFAM" id="SSF57903">
    <property type="entry name" value="FYVE/PHD zinc finger"/>
    <property type="match status" value="1"/>
</dbReference>
<keyword evidence="3" id="KW-0862">Zinc</keyword>
<keyword evidence="1" id="KW-0479">Metal-binding</keyword>
<protein>
    <recommendedName>
        <fullName evidence="13">Double C2-like domain-containing protein beta</fullName>
    </recommendedName>
</protein>
<dbReference type="PROSITE" id="PS50178">
    <property type="entry name" value="ZF_FYVE"/>
    <property type="match status" value="1"/>
</dbReference>
<evidence type="ECO:0000256" key="5">
    <source>
        <dbReference type="ARBA" id="ARBA00034103"/>
    </source>
</evidence>
<dbReference type="AlphaFoldDB" id="A0AAV2PAC0"/>
<dbReference type="GO" id="GO:0017158">
    <property type="term" value="P:regulation of calcium ion-dependent exocytosis"/>
    <property type="evidence" value="ECO:0007669"/>
    <property type="project" value="TreeGrafter"/>
</dbReference>
<organism evidence="11 12">
    <name type="scientific">Lasius platythorax</name>
    <dbReference type="NCBI Taxonomy" id="488582"/>
    <lineage>
        <taxon>Eukaryota</taxon>
        <taxon>Metazoa</taxon>
        <taxon>Ecdysozoa</taxon>
        <taxon>Arthropoda</taxon>
        <taxon>Hexapoda</taxon>
        <taxon>Insecta</taxon>
        <taxon>Pterygota</taxon>
        <taxon>Neoptera</taxon>
        <taxon>Endopterygota</taxon>
        <taxon>Hymenoptera</taxon>
        <taxon>Apocrita</taxon>
        <taxon>Aculeata</taxon>
        <taxon>Formicoidea</taxon>
        <taxon>Formicidae</taxon>
        <taxon>Formicinae</taxon>
        <taxon>Lasius</taxon>
        <taxon>Lasius</taxon>
    </lineage>
</organism>
<keyword evidence="12" id="KW-1185">Reference proteome</keyword>
<dbReference type="InterPro" id="IPR010911">
    <property type="entry name" value="Rab_BD"/>
</dbReference>
<feature type="compositionally biased region" description="Acidic residues" evidence="7">
    <location>
        <begin position="398"/>
        <end position="407"/>
    </location>
</feature>
<dbReference type="CDD" id="cd08384">
    <property type="entry name" value="C2B_Rabphilin_Doc2"/>
    <property type="match status" value="1"/>
</dbReference>
<dbReference type="PROSITE" id="PS50004">
    <property type="entry name" value="C2"/>
    <property type="match status" value="2"/>
</dbReference>
<dbReference type="PANTHER" id="PTHR45729:SF6">
    <property type="entry name" value="RABPHILIN, ISOFORM A"/>
    <property type="match status" value="1"/>
</dbReference>
<dbReference type="InterPro" id="IPR043566">
    <property type="entry name" value="Rabphilin/DOC2/Noc2"/>
</dbReference>
<evidence type="ECO:0000313" key="12">
    <source>
        <dbReference type="Proteomes" id="UP001497644"/>
    </source>
</evidence>
<evidence type="ECO:0000256" key="3">
    <source>
        <dbReference type="ARBA" id="ARBA00022833"/>
    </source>
</evidence>
<feature type="domain" description="RabBD" evidence="10">
    <location>
        <begin position="55"/>
        <end position="234"/>
    </location>
</feature>
<keyword evidence="2 6" id="KW-0863">Zinc-finger</keyword>
<accession>A0AAV2PAC0</accession>
<dbReference type="InterPro" id="IPR013083">
    <property type="entry name" value="Znf_RING/FYVE/PHD"/>
</dbReference>
<evidence type="ECO:0000256" key="4">
    <source>
        <dbReference type="ARBA" id="ARBA00023018"/>
    </source>
</evidence>
<dbReference type="InterPro" id="IPR035892">
    <property type="entry name" value="C2_domain_sf"/>
</dbReference>
<evidence type="ECO:0000256" key="7">
    <source>
        <dbReference type="SAM" id="MobiDB-lite"/>
    </source>
</evidence>
<dbReference type="InterPro" id="IPR000008">
    <property type="entry name" value="C2_dom"/>
</dbReference>
<evidence type="ECO:0000259" key="9">
    <source>
        <dbReference type="PROSITE" id="PS50178"/>
    </source>
</evidence>
<evidence type="ECO:0000256" key="2">
    <source>
        <dbReference type="ARBA" id="ARBA00022771"/>
    </source>
</evidence>
<evidence type="ECO:0008006" key="13">
    <source>
        <dbReference type="Google" id="ProtNLM"/>
    </source>
</evidence>
<feature type="compositionally biased region" description="Basic and acidic residues" evidence="7">
    <location>
        <begin position="333"/>
        <end position="342"/>
    </location>
</feature>
<feature type="domain" description="C2" evidence="8">
    <location>
        <begin position="497"/>
        <end position="621"/>
    </location>
</feature>
<feature type="compositionally biased region" description="Polar residues" evidence="7">
    <location>
        <begin position="464"/>
        <end position="484"/>
    </location>
</feature>
<feature type="domain" description="FYVE-type" evidence="9">
    <location>
        <begin position="129"/>
        <end position="222"/>
    </location>
</feature>
<dbReference type="GO" id="GO:0006886">
    <property type="term" value="P:intracellular protein transport"/>
    <property type="evidence" value="ECO:0007669"/>
    <property type="project" value="InterPro"/>
</dbReference>
<dbReference type="PROSITE" id="PS50916">
    <property type="entry name" value="RABBD"/>
    <property type="match status" value="1"/>
</dbReference>
<feature type="compositionally biased region" description="Polar residues" evidence="7">
    <location>
        <begin position="288"/>
        <end position="306"/>
    </location>
</feature>
<feature type="domain" description="C2" evidence="8">
    <location>
        <begin position="642"/>
        <end position="786"/>
    </location>
</feature>
<feature type="compositionally biased region" description="Polar residues" evidence="7">
    <location>
        <begin position="411"/>
        <end position="431"/>
    </location>
</feature>
<dbReference type="PANTHER" id="PTHR45729">
    <property type="entry name" value="RABPHILIN, ISOFORM A"/>
    <property type="match status" value="1"/>
</dbReference>
<dbReference type="GO" id="GO:0008270">
    <property type="term" value="F:zinc ion binding"/>
    <property type="evidence" value="ECO:0007669"/>
    <property type="project" value="UniProtKB-KW"/>
</dbReference>
<dbReference type="SUPFAM" id="SSF49562">
    <property type="entry name" value="C2 domain (Calcium/lipid-binding domain, CaLB)"/>
    <property type="match status" value="2"/>
</dbReference>
<dbReference type="CDD" id="cd04035">
    <property type="entry name" value="C2A_Rabphilin_Doc2"/>
    <property type="match status" value="1"/>
</dbReference>
<dbReference type="EMBL" id="OZ034832">
    <property type="protein sequence ID" value="CAL1689870.1"/>
    <property type="molecule type" value="Genomic_DNA"/>
</dbReference>
<feature type="compositionally biased region" description="Polar residues" evidence="7">
    <location>
        <begin position="355"/>
        <end position="382"/>
    </location>
</feature>
<evidence type="ECO:0000256" key="6">
    <source>
        <dbReference type="PROSITE-ProRule" id="PRU00091"/>
    </source>
</evidence>
<dbReference type="GO" id="GO:0031267">
    <property type="term" value="F:small GTPase binding"/>
    <property type="evidence" value="ECO:0007669"/>
    <property type="project" value="InterPro"/>
</dbReference>
<reference evidence="11" key="1">
    <citation type="submission" date="2024-04" db="EMBL/GenBank/DDBJ databases">
        <authorList>
            <consortium name="Molecular Ecology Group"/>
        </authorList>
    </citation>
    <scope>NUCLEOTIDE SEQUENCE</scope>
</reference>
<sequence length="810" mass="90736">MDEPITRGGRWVCPNDRHLALRAKLRTGWSVKTGSFESHGWGEYPNSYMSSSNRCGQSFLLTENERQSIIQVIQRAEALDLSEQERVGRLVERLDNMKRNVCIVTSTRSNERRGCGSRCSGGARCVCSCALCGEKFGTVLGASANLCKDCRRYICQKCGIEATRLNLPKGNGDRNDASASSRSSLRLMRIAQERMVVQRIVQRSHGNAQKQFLCRICAETREMWKKSGAWFFKGMPKYILPEKKERGWSRPSHRTSTWTISRSLDSTDAQDSSSDDDATRRLALTRGHSVSPTNLSSNREGTPTKLTVSSPATSTSSPKSPRGRPNGLSPSGYREDASSDRLDKSCLSIASQCSRLSPTGSISTPRSRTSGKSPSGLQTEQHVSFEDIFVDDEKANEADDDEEEDSENSSTLKDASTSLDRSKGTQVQSLRLKTPVTVTPTTPVKRFQTMGKILERNAERDANKSCSDQESSSSGTRSNSQVRAQRTPEYPKETGQDYGTLEVSLRYDPADQCLQCKVERARRLIPMDIQGLADPFCKLNILPVRKVATSSRLRTKTVHKTRDPEFNETVNFYGTTETDISSGKALHILIIQDDPSGQDFLGEAKFPLHELQPYQTKHYKVSLQAHYPVDNEEEIWGMCSSGRGQIQISLSYCTRRRALLVTIHRAMNLLPMDSNGFSDPFVKLALVEDATDNHRQQRFLDYSTARATAKKLRKAAGRNSQSTSIKRKTLNPEWNEEFVFATRLTELMKLTLCLSVWDKDFGKSNDYLGGLMLGCGSKGARLRHWVDAIKFPDHRHLAWHNLAEMDVPME</sequence>
<evidence type="ECO:0000256" key="1">
    <source>
        <dbReference type="ARBA" id="ARBA00022723"/>
    </source>
</evidence>